<organism evidence="11 12">
    <name type="scientific">Ascodesmis nigricans</name>
    <dbReference type="NCBI Taxonomy" id="341454"/>
    <lineage>
        <taxon>Eukaryota</taxon>
        <taxon>Fungi</taxon>
        <taxon>Dikarya</taxon>
        <taxon>Ascomycota</taxon>
        <taxon>Pezizomycotina</taxon>
        <taxon>Pezizomycetes</taxon>
        <taxon>Pezizales</taxon>
        <taxon>Ascodesmidaceae</taxon>
        <taxon>Ascodesmis</taxon>
    </lineage>
</organism>
<dbReference type="AlphaFoldDB" id="A0A4S2N0V9"/>
<dbReference type="Pfam" id="PF03367">
    <property type="entry name" value="Zn_ribbon_ZPR1"/>
    <property type="match status" value="2"/>
</dbReference>
<dbReference type="InterPro" id="IPR042451">
    <property type="entry name" value="ZPR1_A/B_dom"/>
</dbReference>
<keyword evidence="4" id="KW-0677">Repeat</keyword>
<evidence type="ECO:0000256" key="3">
    <source>
        <dbReference type="ARBA" id="ARBA00022723"/>
    </source>
</evidence>
<protein>
    <submittedName>
        <fullName evidence="11">Zf-ZPR1-domain-containing protein</fullName>
    </submittedName>
</protein>
<keyword evidence="3" id="KW-0479">Metal-binding</keyword>
<comment type="subcellular location">
    <subcellularLocation>
        <location evidence="1">Nucleus</location>
    </subcellularLocation>
</comment>
<gene>
    <name evidence="11" type="ORF">EX30DRAFT_339039</name>
</gene>
<accession>A0A4S2N0V9</accession>
<dbReference type="FunFam" id="2.60.120.1040:FF:000003">
    <property type="entry name" value="Zinc finger protein zpr1"/>
    <property type="match status" value="1"/>
</dbReference>
<dbReference type="FunFam" id="2.20.25.420:FF:000002">
    <property type="entry name" value="Zinc finger protein ZPR1"/>
    <property type="match status" value="1"/>
</dbReference>
<dbReference type="NCBIfam" id="TIGR00310">
    <property type="entry name" value="ZPR1_znf"/>
    <property type="match status" value="2"/>
</dbReference>
<evidence type="ECO:0000256" key="8">
    <source>
        <dbReference type="ARBA" id="ARBA00054139"/>
    </source>
</evidence>
<evidence type="ECO:0000256" key="2">
    <source>
        <dbReference type="ARBA" id="ARBA00008354"/>
    </source>
</evidence>
<keyword evidence="7" id="KW-0539">Nucleus</keyword>
<feature type="domain" description="Zinc finger ZPR1-type" evidence="10">
    <location>
        <begin position="261"/>
        <end position="421"/>
    </location>
</feature>
<keyword evidence="6" id="KW-0862">Zinc</keyword>
<evidence type="ECO:0000256" key="4">
    <source>
        <dbReference type="ARBA" id="ARBA00022737"/>
    </source>
</evidence>
<evidence type="ECO:0000313" key="11">
    <source>
        <dbReference type="EMBL" id="TGZ82752.1"/>
    </source>
</evidence>
<dbReference type="GO" id="GO:0008270">
    <property type="term" value="F:zinc ion binding"/>
    <property type="evidence" value="ECO:0007669"/>
    <property type="project" value="UniProtKB-KW"/>
</dbReference>
<comment type="function">
    <text evidence="8">Acts as a protein folding chaperone for elongation factor 1-alpha.</text>
</comment>
<dbReference type="GO" id="GO:0005634">
    <property type="term" value="C:nucleus"/>
    <property type="evidence" value="ECO:0007669"/>
    <property type="project" value="UniProtKB-SubCell"/>
</dbReference>
<dbReference type="FunFam" id="2.20.25.420:FF:000001">
    <property type="entry name" value="Zinc finger protein ZPR1"/>
    <property type="match status" value="1"/>
</dbReference>
<dbReference type="SMART" id="SM00709">
    <property type="entry name" value="Zpr1"/>
    <property type="match status" value="2"/>
</dbReference>
<dbReference type="InterPro" id="IPR042452">
    <property type="entry name" value="ZPR1_Znf1/2"/>
</dbReference>
<evidence type="ECO:0000259" key="10">
    <source>
        <dbReference type="SMART" id="SM00709"/>
    </source>
</evidence>
<dbReference type="FunFam" id="2.60.120.1040:FF:000001">
    <property type="entry name" value="Zinc finger protein ZPR1"/>
    <property type="match status" value="1"/>
</dbReference>
<dbReference type="InterPro" id="IPR056180">
    <property type="entry name" value="ZPR1_jr_dom"/>
</dbReference>
<dbReference type="Pfam" id="PF22794">
    <property type="entry name" value="jr-ZPR1"/>
    <property type="match status" value="2"/>
</dbReference>
<reference evidence="11 12" key="1">
    <citation type="submission" date="2019-04" db="EMBL/GenBank/DDBJ databases">
        <title>Comparative genomics and transcriptomics to analyze fruiting body development in filamentous ascomycetes.</title>
        <authorList>
            <consortium name="DOE Joint Genome Institute"/>
            <person name="Lutkenhaus R."/>
            <person name="Traeger S."/>
            <person name="Breuer J."/>
            <person name="Kuo A."/>
            <person name="Lipzen A."/>
            <person name="Pangilinan J."/>
            <person name="Dilworth D."/>
            <person name="Sandor L."/>
            <person name="Poggeler S."/>
            <person name="Barry K."/>
            <person name="Grigoriev I.V."/>
            <person name="Nowrousian M."/>
        </authorList>
    </citation>
    <scope>NUCLEOTIDE SEQUENCE [LARGE SCALE GENOMIC DNA]</scope>
    <source>
        <strain evidence="11 12">CBS 389.68</strain>
    </source>
</reference>
<keyword evidence="12" id="KW-1185">Reference proteome</keyword>
<feature type="domain" description="Zinc finger ZPR1-type" evidence="10">
    <location>
        <begin position="51"/>
        <end position="208"/>
    </location>
</feature>
<dbReference type="InterPro" id="IPR004457">
    <property type="entry name" value="Znf_ZPR1"/>
</dbReference>
<evidence type="ECO:0000256" key="9">
    <source>
        <dbReference type="SAM" id="MobiDB-lite"/>
    </source>
</evidence>
<dbReference type="InterPro" id="IPR040141">
    <property type="entry name" value="ZPR1"/>
</dbReference>
<dbReference type="EMBL" id="ML220114">
    <property type="protein sequence ID" value="TGZ82752.1"/>
    <property type="molecule type" value="Genomic_DNA"/>
</dbReference>
<evidence type="ECO:0000256" key="5">
    <source>
        <dbReference type="ARBA" id="ARBA00022771"/>
    </source>
</evidence>
<evidence type="ECO:0000256" key="7">
    <source>
        <dbReference type="ARBA" id="ARBA00023242"/>
    </source>
</evidence>
<dbReference type="OrthoDB" id="308464at2759"/>
<dbReference type="Gene3D" id="2.60.120.1040">
    <property type="entry name" value="ZPR1, A/B domain"/>
    <property type="match status" value="2"/>
</dbReference>
<dbReference type="FunCoup" id="A0A4S2N0V9">
    <property type="interactions" value="1001"/>
</dbReference>
<dbReference type="STRING" id="341454.A0A4S2N0V9"/>
<dbReference type="InParanoid" id="A0A4S2N0V9"/>
<dbReference type="Gene3D" id="2.20.25.420">
    <property type="entry name" value="ZPR1, zinc finger domain"/>
    <property type="match status" value="2"/>
</dbReference>
<dbReference type="Proteomes" id="UP000298138">
    <property type="component" value="Unassembled WGS sequence"/>
</dbReference>
<proteinExistence type="inferred from homology"/>
<feature type="compositionally biased region" description="Basic and acidic residues" evidence="9">
    <location>
        <begin position="451"/>
        <end position="475"/>
    </location>
</feature>
<keyword evidence="5" id="KW-0863">Zinc-finger</keyword>
<dbReference type="PANTHER" id="PTHR10876:SF0">
    <property type="entry name" value="ZINC FINGER PROTEIN ZPR1"/>
    <property type="match status" value="1"/>
</dbReference>
<comment type="similarity">
    <text evidence="2">Belongs to the ZPR1 family.</text>
</comment>
<evidence type="ECO:0000313" key="12">
    <source>
        <dbReference type="Proteomes" id="UP000298138"/>
    </source>
</evidence>
<dbReference type="PANTHER" id="PTHR10876">
    <property type="entry name" value="ZINC FINGER PROTEIN ZPR1"/>
    <property type="match status" value="1"/>
</dbReference>
<evidence type="ECO:0000256" key="1">
    <source>
        <dbReference type="ARBA" id="ARBA00004123"/>
    </source>
</evidence>
<name>A0A4S2N0V9_9PEZI</name>
<sequence>MGAPQDPNTDMFKNIGAAVEEVAHAEDITQGNSAAVPEDANEPQIVDNIESLCMNCHEQGTTRLLLTRIPFFREVVLMSFECPHCHFRNSEVQSAGTIQERGSKYALRIDNTDDLSRQLIKSETCVSRIPELDLEIPAQRGQLTNAEGLINTVLEDLETDQEARKEQAPQAWEQIQKFIDRGRDFLAGKNFPFTIELDDPAGNSWIEPKTTDPRGKWIRAEYLRTPEQNLKLGLTDTTGDQEKPESEDVEIRPDEVHTFPATCPSCARPCATHMKLVDIPHFQEVIIMSTVCNDCGYKSNEVKTGGAVPSKGRIITLHVEDEEDLARDILKSETCALSCPELNLDLQAGTLGGRFTTLEGLLTNVHDDLYNRIFSESHDSLESESAERWKKFFADLKEAIDGKRKFTVILDDPLAASYVQNICAPDPDPQLEIVDVDRTKEQEDDLGISDMKTEGYEEDAKKEEEAKKDQEEVKA</sequence>
<feature type="region of interest" description="Disordered" evidence="9">
    <location>
        <begin position="429"/>
        <end position="475"/>
    </location>
</feature>
<evidence type="ECO:0000256" key="6">
    <source>
        <dbReference type="ARBA" id="ARBA00022833"/>
    </source>
</evidence>